<dbReference type="EMBL" id="BTTX01000001">
    <property type="protein sequence ID" value="GMU03827.1"/>
    <property type="molecule type" value="Genomic_DNA"/>
</dbReference>
<evidence type="ECO:0008006" key="4">
    <source>
        <dbReference type="Google" id="ProtNLM"/>
    </source>
</evidence>
<gene>
    <name evidence="2" type="ORF">ASNO1_00790</name>
</gene>
<dbReference type="InterPro" id="IPR010131">
    <property type="entry name" value="MdtP/NodT-like"/>
</dbReference>
<reference evidence="2 3" key="1">
    <citation type="journal article" date="2024" name="Arch. Microbiol.">
        <title>Corallococcus caeni sp. nov., a novel myxobacterium isolated from activated sludge.</title>
        <authorList>
            <person name="Tomita S."/>
            <person name="Nakai R."/>
            <person name="Kuroda K."/>
            <person name="Kurashita H."/>
            <person name="Hatamoto M."/>
            <person name="Yamaguchi T."/>
            <person name="Narihiro T."/>
        </authorList>
    </citation>
    <scope>NUCLEOTIDE SEQUENCE [LARGE SCALE GENOMIC DNA]</scope>
    <source>
        <strain evidence="2 3">NO1</strain>
    </source>
</reference>
<sequence length="404" mass="42440">MWHGSAMPSRVVTLLLLCGGSASGEPLTLRSALLEARSQAPALAQARAQEAVARGEEELARTFSPLTLSVGGGGNDPRWTVGLAQRLPAPGARAARVLSAELTAHSAADERRASEATARADARRAYFSLVRARQLLETSARALALARESEAAAVLLFETGAAPELDLLQARIARGSAEVQWLTRQGELAAATAALALLLGRPPGAALEPVDEPPPALPSLEAVLAVGARSPAAEARQGEVSAAEATLRASRRERWPTPTVGVFVEADGPGGRSTYLRGALDLDLFLPGLGRGETVRAAASLELARARQNEERRSRWTELVSSHARLSAALAGLARYTEEILPAVEKTEGMALESYRVGRSPRVALNAALQTATEMRTQAIEAAFAARSAFADLELAAGVPLDEP</sequence>
<evidence type="ECO:0000313" key="3">
    <source>
        <dbReference type="Proteomes" id="UP001342631"/>
    </source>
</evidence>
<dbReference type="InterPro" id="IPR003423">
    <property type="entry name" value="OMP_efflux"/>
</dbReference>
<comment type="caution">
    <text evidence="2">The sequence shown here is derived from an EMBL/GenBank/DDBJ whole genome shotgun (WGS) entry which is preliminary data.</text>
</comment>
<evidence type="ECO:0000256" key="1">
    <source>
        <dbReference type="ARBA" id="ARBA00007613"/>
    </source>
</evidence>
<dbReference type="Gene3D" id="1.20.1600.10">
    <property type="entry name" value="Outer membrane efflux proteins (OEP)"/>
    <property type="match status" value="1"/>
</dbReference>
<evidence type="ECO:0000313" key="2">
    <source>
        <dbReference type="EMBL" id="GMU03827.1"/>
    </source>
</evidence>
<dbReference type="Pfam" id="PF02321">
    <property type="entry name" value="OEP"/>
    <property type="match status" value="1"/>
</dbReference>
<dbReference type="PANTHER" id="PTHR30203:SF24">
    <property type="entry name" value="BLR4935 PROTEIN"/>
    <property type="match status" value="1"/>
</dbReference>
<organism evidence="2 3">
    <name type="scientific">Corallococcus caeni</name>
    <dbReference type="NCBI Taxonomy" id="3082388"/>
    <lineage>
        <taxon>Bacteria</taxon>
        <taxon>Pseudomonadati</taxon>
        <taxon>Myxococcota</taxon>
        <taxon>Myxococcia</taxon>
        <taxon>Myxococcales</taxon>
        <taxon>Cystobacterineae</taxon>
        <taxon>Myxococcaceae</taxon>
        <taxon>Corallococcus</taxon>
    </lineage>
</organism>
<keyword evidence="3" id="KW-1185">Reference proteome</keyword>
<protein>
    <recommendedName>
        <fullName evidence="4">TolC family protein</fullName>
    </recommendedName>
</protein>
<dbReference type="RefSeq" id="WP_338273588.1">
    <property type="nucleotide sequence ID" value="NZ_BTTX01000001.1"/>
</dbReference>
<dbReference type="Proteomes" id="UP001342631">
    <property type="component" value="Unassembled WGS sequence"/>
</dbReference>
<comment type="similarity">
    <text evidence="1">Belongs to the outer membrane factor (OMF) (TC 1.B.17) family.</text>
</comment>
<accession>A0ABQ6QIC5</accession>
<dbReference type="PANTHER" id="PTHR30203">
    <property type="entry name" value="OUTER MEMBRANE CATION EFFLUX PROTEIN"/>
    <property type="match status" value="1"/>
</dbReference>
<dbReference type="SUPFAM" id="SSF56954">
    <property type="entry name" value="Outer membrane efflux proteins (OEP)"/>
    <property type="match status" value="1"/>
</dbReference>
<name>A0ABQ6QIC5_9BACT</name>
<proteinExistence type="inferred from homology"/>